<protein>
    <recommendedName>
        <fullName evidence="11">G-protein coupled receptors family 1 profile domain-containing protein</fullName>
    </recommendedName>
</protein>
<feature type="transmembrane region" description="Helical" evidence="10">
    <location>
        <begin position="235"/>
        <end position="256"/>
    </location>
</feature>
<feature type="transmembrane region" description="Helical" evidence="10">
    <location>
        <begin position="318"/>
        <end position="339"/>
    </location>
</feature>
<keyword evidence="4 10" id="KW-1133">Transmembrane helix</keyword>
<evidence type="ECO:0000256" key="10">
    <source>
        <dbReference type="SAM" id="Phobius"/>
    </source>
</evidence>
<feature type="domain" description="G-protein coupled receptors family 1 profile" evidence="11">
    <location>
        <begin position="40"/>
        <end position="291"/>
    </location>
</feature>
<name>A0ABN8RUA8_9CNID</name>
<dbReference type="PANTHER" id="PTHR24228">
    <property type="entry name" value="B2 BRADYKININ RECEPTOR/ANGIOTENSIN II RECEPTOR"/>
    <property type="match status" value="1"/>
</dbReference>
<evidence type="ECO:0000256" key="5">
    <source>
        <dbReference type="ARBA" id="ARBA00023040"/>
    </source>
</evidence>
<dbReference type="InterPro" id="IPR017452">
    <property type="entry name" value="GPCR_Rhodpsn_7TM"/>
</dbReference>
<feature type="transmembrane region" description="Helical" evidence="10">
    <location>
        <begin position="391"/>
        <end position="409"/>
    </location>
</feature>
<feature type="transmembrane region" description="Helical" evidence="10">
    <location>
        <begin position="470"/>
        <end position="494"/>
    </location>
</feature>
<evidence type="ECO:0000256" key="7">
    <source>
        <dbReference type="ARBA" id="ARBA00023170"/>
    </source>
</evidence>
<dbReference type="PROSITE" id="PS00237">
    <property type="entry name" value="G_PROTEIN_RECEP_F1_1"/>
    <property type="match status" value="2"/>
</dbReference>
<evidence type="ECO:0000256" key="9">
    <source>
        <dbReference type="RuleBase" id="RU000688"/>
    </source>
</evidence>
<dbReference type="Proteomes" id="UP001159427">
    <property type="component" value="Unassembled WGS sequence"/>
</dbReference>
<dbReference type="EMBL" id="CALNXI010002073">
    <property type="protein sequence ID" value="CAH3182554.1"/>
    <property type="molecule type" value="Genomic_DNA"/>
</dbReference>
<feature type="transmembrane region" description="Helical" evidence="10">
    <location>
        <begin position="98"/>
        <end position="120"/>
    </location>
</feature>
<dbReference type="InterPro" id="IPR000276">
    <property type="entry name" value="GPCR_Rhodpsn"/>
</dbReference>
<gene>
    <name evidence="12" type="ORF">PEVE_00014267</name>
</gene>
<dbReference type="Pfam" id="PF00001">
    <property type="entry name" value="7tm_1"/>
    <property type="match status" value="2"/>
</dbReference>
<evidence type="ECO:0000256" key="8">
    <source>
        <dbReference type="ARBA" id="ARBA00023224"/>
    </source>
</evidence>
<evidence type="ECO:0000256" key="2">
    <source>
        <dbReference type="ARBA" id="ARBA00022475"/>
    </source>
</evidence>
<keyword evidence="13" id="KW-1185">Reference proteome</keyword>
<dbReference type="SUPFAM" id="SSF81321">
    <property type="entry name" value="Family A G protein-coupled receptor-like"/>
    <property type="match status" value="2"/>
</dbReference>
<evidence type="ECO:0000256" key="6">
    <source>
        <dbReference type="ARBA" id="ARBA00023136"/>
    </source>
</evidence>
<dbReference type="PRINTS" id="PR00237">
    <property type="entry name" value="GPCRRHODOPSN"/>
</dbReference>
<keyword evidence="7 9" id="KW-0675">Receptor</keyword>
<feature type="transmembrane region" description="Helical" evidence="10">
    <location>
        <begin position="524"/>
        <end position="542"/>
    </location>
</feature>
<keyword evidence="5 9" id="KW-0297">G-protein coupled receptor</keyword>
<dbReference type="Gene3D" id="1.20.1070.10">
    <property type="entry name" value="Rhodopsin 7-helix transmembrane proteins"/>
    <property type="match status" value="2"/>
</dbReference>
<feature type="domain" description="G-protein coupled receptors family 1 profile" evidence="11">
    <location>
        <begin position="329"/>
        <end position="580"/>
    </location>
</feature>
<dbReference type="PANTHER" id="PTHR24228:SF59">
    <property type="entry name" value="NEUROPEPTIDE RECEPTOR 15"/>
    <property type="match status" value="1"/>
</dbReference>
<dbReference type="CDD" id="cd00637">
    <property type="entry name" value="7tm_classA_rhodopsin-like"/>
    <property type="match status" value="2"/>
</dbReference>
<feature type="transmembrane region" description="Helical" evidence="10">
    <location>
        <begin position="181"/>
        <end position="205"/>
    </location>
</feature>
<keyword evidence="3 9" id="KW-0812">Transmembrane</keyword>
<organism evidence="12 13">
    <name type="scientific">Porites evermanni</name>
    <dbReference type="NCBI Taxonomy" id="104178"/>
    <lineage>
        <taxon>Eukaryota</taxon>
        <taxon>Metazoa</taxon>
        <taxon>Cnidaria</taxon>
        <taxon>Anthozoa</taxon>
        <taxon>Hexacorallia</taxon>
        <taxon>Scleractinia</taxon>
        <taxon>Fungiina</taxon>
        <taxon>Poritidae</taxon>
        <taxon>Porites</taxon>
    </lineage>
</organism>
<evidence type="ECO:0000313" key="13">
    <source>
        <dbReference type="Proteomes" id="UP001159427"/>
    </source>
</evidence>
<feature type="transmembrane region" description="Helical" evidence="10">
    <location>
        <begin position="141"/>
        <end position="161"/>
    </location>
</feature>
<comment type="similarity">
    <text evidence="9">Belongs to the G-protein coupled receptor 1 family.</text>
</comment>
<evidence type="ECO:0000256" key="4">
    <source>
        <dbReference type="ARBA" id="ARBA00022989"/>
    </source>
</evidence>
<keyword evidence="2" id="KW-1003">Cell membrane</keyword>
<keyword evidence="6 10" id="KW-0472">Membrane</keyword>
<feature type="transmembrane region" description="Helical" evidence="10">
    <location>
        <begin position="430"/>
        <end position="450"/>
    </location>
</feature>
<comment type="caution">
    <text evidence="12">The sequence shown here is derived from an EMBL/GenBank/DDBJ whole genome shotgun (WGS) entry which is preliminary data.</text>
</comment>
<accession>A0ABN8RUA8</accession>
<evidence type="ECO:0000313" key="12">
    <source>
        <dbReference type="EMBL" id="CAH3182554.1"/>
    </source>
</evidence>
<feature type="transmembrane region" description="Helical" evidence="10">
    <location>
        <begin position="562"/>
        <end position="583"/>
    </location>
</feature>
<evidence type="ECO:0000256" key="3">
    <source>
        <dbReference type="ARBA" id="ARBA00022692"/>
    </source>
</evidence>
<feature type="transmembrane region" description="Helical" evidence="10">
    <location>
        <begin position="62"/>
        <end position="86"/>
    </location>
</feature>
<proteinExistence type="inferred from homology"/>
<keyword evidence="8 9" id="KW-0807">Transducer</keyword>
<comment type="subcellular location">
    <subcellularLocation>
        <location evidence="1">Cell membrane</location>
        <topology evidence="1">Multi-pass membrane protein</topology>
    </subcellularLocation>
</comment>
<reference evidence="12 13" key="1">
    <citation type="submission" date="2022-05" db="EMBL/GenBank/DDBJ databases">
        <authorList>
            <consortium name="Genoscope - CEA"/>
            <person name="William W."/>
        </authorList>
    </citation>
    <scope>NUCLEOTIDE SEQUENCE [LARGE SCALE GENOMIC DNA]</scope>
</reference>
<dbReference type="PROSITE" id="PS50262">
    <property type="entry name" value="G_PROTEIN_RECEP_F1_2"/>
    <property type="match status" value="2"/>
</dbReference>
<sequence length="618" mass="71523">MDSTENQLNEMLRELQSRSRAKIIFESLSFSIISLFLFVGNFITILVMLLNRRMRTIPNMFVASLAVSDFALGLLSADLLSLPVLVTSRWPFDELACQYQGFIAVTLAIASIHTMTFMSLNRYFRIVRPTVYRRYFTRKKTSIMIILSWLYSTTAPLPYLLSGHRMVFHPSKFFCYLQIDSGAFTVVLVTVYIGIPTCIIIFCYFRIFQYVRNHNINLQENETGRRRVNVEDIKIARTLFVIVVVFNLCWTPILMIDVIDTIRGRWGFNREVYVSYSFLATVSSAINPILYGLLNKNFQREYIKILRNISRIILESGVFGLILFVLFVGNFITLAIMLLNRQMRTIPNMFVASLAVSDFALGLLTACPLSFPVLVLSRWPFDDVTCQHQGFLAVTLAITSIHTMTLMAFNRYFRILKPAAYRRYFTREKTTIMIILSWLYSMTASLPYLLSGHRMVFHPSKFFCYLQIDSGAFTAIVVTVYVGLPTCFIIFCYLRIYQFVRDHNRNLQRDETGGRAINVEEIKITRTLFAIVVVFNLCWTPLLIIDVVDTILGSWHFSREAYFAYSILGTMSSAINPMLYGALNKTFQREYFRLFRCVYCRSHLVVEPSVALQKDQEQ</sequence>
<feature type="transmembrane region" description="Helical" evidence="10">
    <location>
        <begin position="28"/>
        <end position="50"/>
    </location>
</feature>
<evidence type="ECO:0000259" key="11">
    <source>
        <dbReference type="PROSITE" id="PS50262"/>
    </source>
</evidence>
<evidence type="ECO:0000256" key="1">
    <source>
        <dbReference type="ARBA" id="ARBA00004651"/>
    </source>
</evidence>